<evidence type="ECO:0000256" key="5">
    <source>
        <dbReference type="ARBA" id="ARBA00023136"/>
    </source>
</evidence>
<dbReference type="InterPro" id="IPR027417">
    <property type="entry name" value="P-loop_NTPase"/>
</dbReference>
<evidence type="ECO:0000256" key="7">
    <source>
        <dbReference type="SAM" id="Phobius"/>
    </source>
</evidence>
<evidence type="ECO:0000256" key="4">
    <source>
        <dbReference type="ARBA" id="ARBA00022989"/>
    </source>
</evidence>
<evidence type="ECO:0000256" key="3">
    <source>
        <dbReference type="ARBA" id="ARBA00022692"/>
    </source>
</evidence>
<sequence>MMRTTPNEKIQDWYSIFLFFGIVFILLFCGSIWLTWNWLTGWGDISEYYKYFLSFFKKVALGGSGYDWIQYWNWLERENLVLHFYIHLVVPLLFSFLFSYKLTKKIAWEEGGRDLSRHIEGGRLYSGKRAISIAKKKAKKSLKQAGRKSRGITVYPKSALTKKEEQSNILTLGTAGGGKTTFILPIIDQVINRNDKVFIYDEKKEFTTFFLNKKAILIAPWDDRSFMWDIENDVLNEHDAEMIASNLIPDSNSQDPMWIKGARLIFTGMLVSLLEEKGVWGWFDIKNRIQLSQSEMLSLLQRHYPVAASFVVEGSKTTQGFYVNLIAELSWIETLAVAWGDSDKPKFSIREWVNNNHKKVRNTLIVQSDPRYKTIGAPLCNALLSLMTKHFLSQSMKNVRDTWLFIDEMANLPPNPSIKMWLELARARGGRAVFGTQSISQIKNNYGEHDADTILNLFSIVVAMRIGGAGGDSEYVSNVFGDRIVERPSQVGNEKTWQRSSEPVVSEHDLTHIEMPTKKGVIGYLMVPSWEGVFRLQWPLFKKKPIAEEHAPAKWLTERPKKEKKSENKLFGGRS</sequence>
<keyword evidence="3 7" id="KW-0812">Transmembrane</keyword>
<dbReference type="InterPro" id="IPR051539">
    <property type="entry name" value="T4SS-coupling_protein"/>
</dbReference>
<dbReference type="GO" id="GO:0005886">
    <property type="term" value="C:plasma membrane"/>
    <property type="evidence" value="ECO:0007669"/>
    <property type="project" value="UniProtKB-SubCell"/>
</dbReference>
<keyword evidence="5 7" id="KW-0472">Membrane</keyword>
<dbReference type="AlphaFoldDB" id="A0A3M8QCQ0"/>
<feature type="compositionally biased region" description="Basic and acidic residues" evidence="6">
    <location>
        <begin position="552"/>
        <end position="568"/>
    </location>
</feature>
<feature type="transmembrane region" description="Helical" evidence="7">
    <location>
        <begin position="12"/>
        <end position="36"/>
    </location>
</feature>
<evidence type="ECO:0000256" key="1">
    <source>
        <dbReference type="ARBA" id="ARBA00004651"/>
    </source>
</evidence>
<evidence type="ECO:0000259" key="8">
    <source>
        <dbReference type="Pfam" id="PF10412"/>
    </source>
</evidence>
<keyword evidence="2" id="KW-1003">Cell membrane</keyword>
<feature type="region of interest" description="Disordered" evidence="6">
    <location>
        <begin position="552"/>
        <end position="575"/>
    </location>
</feature>
<comment type="subcellular location">
    <subcellularLocation>
        <location evidence="1">Cell membrane</location>
        <topology evidence="1">Multi-pass membrane protein</topology>
    </subcellularLocation>
</comment>
<dbReference type="InterPro" id="IPR019476">
    <property type="entry name" value="T4SS_TraD_DNA-bd"/>
</dbReference>
<dbReference type="PANTHER" id="PTHR37937">
    <property type="entry name" value="CONJUGATIVE TRANSFER: DNA TRANSPORT"/>
    <property type="match status" value="1"/>
</dbReference>
<dbReference type="EMBL" id="RIZG01000001">
    <property type="protein sequence ID" value="RNF52690.1"/>
    <property type="molecule type" value="Genomic_DNA"/>
</dbReference>
<feature type="domain" description="Type IV secretion system coupling protein TraD DNA-binding" evidence="8">
    <location>
        <begin position="159"/>
        <end position="490"/>
    </location>
</feature>
<feature type="transmembrane region" description="Helical" evidence="7">
    <location>
        <begin position="80"/>
        <end position="100"/>
    </location>
</feature>
<keyword evidence="10" id="KW-1185">Reference proteome</keyword>
<evidence type="ECO:0000313" key="9">
    <source>
        <dbReference type="EMBL" id="RNF52690.1"/>
    </source>
</evidence>
<dbReference type="PANTHER" id="PTHR37937:SF1">
    <property type="entry name" value="CONJUGATIVE TRANSFER: DNA TRANSPORT"/>
    <property type="match status" value="1"/>
</dbReference>
<dbReference type="Gene3D" id="3.40.50.300">
    <property type="entry name" value="P-loop containing nucleotide triphosphate hydrolases"/>
    <property type="match status" value="2"/>
</dbReference>
<organism evidence="9 10">
    <name type="scientific">Marinomonas hwangdonensis</name>
    <dbReference type="NCBI Taxonomy" id="1053647"/>
    <lineage>
        <taxon>Bacteria</taxon>
        <taxon>Pseudomonadati</taxon>
        <taxon>Pseudomonadota</taxon>
        <taxon>Gammaproteobacteria</taxon>
        <taxon>Oceanospirillales</taxon>
        <taxon>Oceanospirillaceae</taxon>
        <taxon>Marinomonas</taxon>
    </lineage>
</organism>
<evidence type="ECO:0000313" key="10">
    <source>
        <dbReference type="Proteomes" id="UP000280507"/>
    </source>
</evidence>
<protein>
    <recommendedName>
        <fullName evidence="8">Type IV secretion system coupling protein TraD DNA-binding domain-containing protein</fullName>
    </recommendedName>
</protein>
<proteinExistence type="predicted"/>
<evidence type="ECO:0000256" key="2">
    <source>
        <dbReference type="ARBA" id="ARBA00022475"/>
    </source>
</evidence>
<accession>A0A3M8QCQ0</accession>
<dbReference type="OrthoDB" id="9803543at2"/>
<dbReference type="Pfam" id="PF10412">
    <property type="entry name" value="TrwB_AAD_bind"/>
    <property type="match status" value="1"/>
</dbReference>
<comment type="caution">
    <text evidence="9">The sequence shown here is derived from an EMBL/GenBank/DDBJ whole genome shotgun (WGS) entry which is preliminary data.</text>
</comment>
<dbReference type="RefSeq" id="WP_123094033.1">
    <property type="nucleotide sequence ID" value="NZ_RIZG01000001.1"/>
</dbReference>
<keyword evidence="4 7" id="KW-1133">Transmembrane helix</keyword>
<dbReference type="SUPFAM" id="SSF52540">
    <property type="entry name" value="P-loop containing nucleoside triphosphate hydrolases"/>
    <property type="match status" value="1"/>
</dbReference>
<dbReference type="Proteomes" id="UP000280507">
    <property type="component" value="Unassembled WGS sequence"/>
</dbReference>
<dbReference type="CDD" id="cd01127">
    <property type="entry name" value="TrwB_TraG_TraD_VirD4"/>
    <property type="match status" value="1"/>
</dbReference>
<gene>
    <name evidence="9" type="ORF">EBI00_00795</name>
</gene>
<name>A0A3M8QCQ0_9GAMM</name>
<reference evidence="9 10" key="1">
    <citation type="journal article" date="2012" name="Int. J. Syst. Evol. Microbiol.">
        <title>Marinomonas hwangdonensis sp. nov., isolated from seawater.</title>
        <authorList>
            <person name="Jung Y.T."/>
            <person name="Oh T.K."/>
            <person name="Yoon J.H."/>
        </authorList>
    </citation>
    <scope>NUCLEOTIDE SEQUENCE [LARGE SCALE GENOMIC DNA]</scope>
    <source>
        <strain evidence="9 10">HDW-15</strain>
    </source>
</reference>
<evidence type="ECO:0000256" key="6">
    <source>
        <dbReference type="SAM" id="MobiDB-lite"/>
    </source>
</evidence>